<dbReference type="Gene3D" id="3.30.70.1230">
    <property type="entry name" value="Nucleotide cyclase"/>
    <property type="match status" value="1"/>
</dbReference>
<dbReference type="Proteomes" id="UP000815325">
    <property type="component" value="Unassembled WGS sequence"/>
</dbReference>
<evidence type="ECO:0000313" key="8">
    <source>
        <dbReference type="EMBL" id="KAF5825288.1"/>
    </source>
</evidence>
<dbReference type="CDD" id="cd07302">
    <property type="entry name" value="CHD"/>
    <property type="match status" value="1"/>
</dbReference>
<evidence type="ECO:0000313" key="9">
    <source>
        <dbReference type="Proteomes" id="UP000815325"/>
    </source>
</evidence>
<evidence type="ECO:0000256" key="1">
    <source>
        <dbReference type="ARBA" id="ARBA00004370"/>
    </source>
</evidence>
<feature type="non-terminal residue" evidence="8">
    <location>
        <position position="68"/>
    </location>
</feature>
<dbReference type="PANTHER" id="PTHR11920:SF335">
    <property type="entry name" value="GUANYLATE CYCLASE"/>
    <property type="match status" value="1"/>
</dbReference>
<comment type="subcellular location">
    <subcellularLocation>
        <location evidence="1">Membrane</location>
    </subcellularLocation>
</comment>
<accession>A0ABQ7FRS2</accession>
<dbReference type="PROSITE" id="PS50125">
    <property type="entry name" value="GUANYLATE_CYCLASE_2"/>
    <property type="match status" value="1"/>
</dbReference>
<dbReference type="InterPro" id="IPR029787">
    <property type="entry name" value="Nucleotide_cyclase"/>
</dbReference>
<name>A0ABQ7FRS2_DUNSA</name>
<sequence>MPHSSNPVSIRIGIHTGPCVSGLIGTKLPKWTVLGGTINTAARAEQTCRPDHVQVTEATHKLLPPGKK</sequence>
<organism evidence="8 9">
    <name type="scientific">Dunaliella salina</name>
    <name type="common">Green alga</name>
    <name type="synonym">Protococcus salinus</name>
    <dbReference type="NCBI Taxonomy" id="3046"/>
    <lineage>
        <taxon>Eukaryota</taxon>
        <taxon>Viridiplantae</taxon>
        <taxon>Chlorophyta</taxon>
        <taxon>core chlorophytes</taxon>
        <taxon>Chlorophyceae</taxon>
        <taxon>CS clade</taxon>
        <taxon>Chlamydomonadales</taxon>
        <taxon>Dunaliellaceae</taxon>
        <taxon>Dunaliella</taxon>
    </lineage>
</organism>
<dbReference type="EMBL" id="MU074016">
    <property type="protein sequence ID" value="KAF5825288.1"/>
    <property type="molecule type" value="Genomic_DNA"/>
</dbReference>
<dbReference type="PANTHER" id="PTHR11920">
    <property type="entry name" value="GUANYLYL CYCLASE"/>
    <property type="match status" value="1"/>
</dbReference>
<keyword evidence="5" id="KW-0472">Membrane</keyword>
<evidence type="ECO:0000256" key="5">
    <source>
        <dbReference type="ARBA" id="ARBA00023136"/>
    </source>
</evidence>
<keyword evidence="6" id="KW-0456">Lyase</keyword>
<dbReference type="SUPFAM" id="SSF55073">
    <property type="entry name" value="Nucleotide cyclase"/>
    <property type="match status" value="1"/>
</dbReference>
<keyword evidence="4" id="KW-1133">Transmembrane helix</keyword>
<feature type="domain" description="Guanylate cyclase" evidence="7">
    <location>
        <begin position="1"/>
        <end position="45"/>
    </location>
</feature>
<protein>
    <submittedName>
        <fullName evidence="8">Guanylyl and adenylyl cyclase family member</fullName>
    </submittedName>
</protein>
<dbReference type="InterPro" id="IPR050401">
    <property type="entry name" value="Cyclic_nucleotide_synthase"/>
</dbReference>
<evidence type="ECO:0000256" key="6">
    <source>
        <dbReference type="ARBA" id="ARBA00023239"/>
    </source>
</evidence>
<keyword evidence="3" id="KW-0547">Nucleotide-binding</keyword>
<comment type="caution">
    <text evidence="8">The sequence shown here is derived from an EMBL/GenBank/DDBJ whole genome shotgun (WGS) entry which is preliminary data.</text>
</comment>
<keyword evidence="9" id="KW-1185">Reference proteome</keyword>
<gene>
    <name evidence="8" type="ORF">DUNSADRAFT_12142</name>
</gene>
<dbReference type="Pfam" id="PF00211">
    <property type="entry name" value="Guanylate_cyc"/>
    <property type="match status" value="1"/>
</dbReference>
<dbReference type="InterPro" id="IPR001054">
    <property type="entry name" value="A/G_cyclase"/>
</dbReference>
<evidence type="ECO:0000256" key="2">
    <source>
        <dbReference type="ARBA" id="ARBA00022692"/>
    </source>
</evidence>
<keyword evidence="2" id="KW-0812">Transmembrane</keyword>
<evidence type="ECO:0000256" key="3">
    <source>
        <dbReference type="ARBA" id="ARBA00022741"/>
    </source>
</evidence>
<evidence type="ECO:0000256" key="4">
    <source>
        <dbReference type="ARBA" id="ARBA00022989"/>
    </source>
</evidence>
<reference evidence="8" key="1">
    <citation type="submission" date="2017-08" db="EMBL/GenBank/DDBJ databases">
        <authorList>
            <person name="Polle J.E."/>
            <person name="Barry K."/>
            <person name="Cushman J."/>
            <person name="Schmutz J."/>
            <person name="Tran D."/>
            <person name="Hathwaick L.T."/>
            <person name="Yim W.C."/>
            <person name="Jenkins J."/>
            <person name="Mckie-Krisberg Z.M."/>
            <person name="Prochnik S."/>
            <person name="Lindquist E."/>
            <person name="Dockter R.B."/>
            <person name="Adam C."/>
            <person name="Molina H."/>
            <person name="Bunkerborg J."/>
            <person name="Jin E."/>
            <person name="Buchheim M."/>
            <person name="Magnuson J."/>
        </authorList>
    </citation>
    <scope>NUCLEOTIDE SEQUENCE</scope>
    <source>
        <strain evidence="8">CCAP 19/18</strain>
    </source>
</reference>
<proteinExistence type="predicted"/>
<evidence type="ECO:0000259" key="7">
    <source>
        <dbReference type="PROSITE" id="PS50125"/>
    </source>
</evidence>